<accession>A0A392MHM5</accession>
<dbReference type="AlphaFoldDB" id="A0A392MHM5"/>
<protein>
    <submittedName>
        <fullName evidence="1">RNA-directed DNA polymerase (Reverse transcriptase)</fullName>
    </submittedName>
</protein>
<keyword evidence="1" id="KW-0548">Nucleotidyltransferase</keyword>
<reference evidence="1 2" key="1">
    <citation type="journal article" date="2018" name="Front. Plant Sci.">
        <title>Red Clover (Trifolium pratense) and Zigzag Clover (T. medium) - A Picture of Genomic Similarities and Differences.</title>
        <authorList>
            <person name="Dluhosova J."/>
            <person name="Istvanek J."/>
            <person name="Nedelnik J."/>
            <person name="Repkova J."/>
        </authorList>
    </citation>
    <scope>NUCLEOTIDE SEQUENCE [LARGE SCALE GENOMIC DNA]</scope>
    <source>
        <strain evidence="2">cv. 10/8</strain>
        <tissue evidence="1">Leaf</tissue>
    </source>
</reference>
<evidence type="ECO:0000313" key="2">
    <source>
        <dbReference type="Proteomes" id="UP000265520"/>
    </source>
</evidence>
<feature type="non-terminal residue" evidence="1">
    <location>
        <position position="1"/>
    </location>
</feature>
<keyword evidence="2" id="KW-1185">Reference proteome</keyword>
<keyword evidence="1" id="KW-0695">RNA-directed DNA polymerase</keyword>
<name>A0A392MHM5_9FABA</name>
<dbReference type="GO" id="GO:0003964">
    <property type="term" value="F:RNA-directed DNA polymerase activity"/>
    <property type="evidence" value="ECO:0007669"/>
    <property type="project" value="UniProtKB-KW"/>
</dbReference>
<evidence type="ECO:0000313" key="1">
    <source>
        <dbReference type="EMBL" id="MCH86987.1"/>
    </source>
</evidence>
<organism evidence="1 2">
    <name type="scientific">Trifolium medium</name>
    <dbReference type="NCBI Taxonomy" id="97028"/>
    <lineage>
        <taxon>Eukaryota</taxon>
        <taxon>Viridiplantae</taxon>
        <taxon>Streptophyta</taxon>
        <taxon>Embryophyta</taxon>
        <taxon>Tracheophyta</taxon>
        <taxon>Spermatophyta</taxon>
        <taxon>Magnoliopsida</taxon>
        <taxon>eudicotyledons</taxon>
        <taxon>Gunneridae</taxon>
        <taxon>Pentapetalae</taxon>
        <taxon>rosids</taxon>
        <taxon>fabids</taxon>
        <taxon>Fabales</taxon>
        <taxon>Fabaceae</taxon>
        <taxon>Papilionoideae</taxon>
        <taxon>50 kb inversion clade</taxon>
        <taxon>NPAAA clade</taxon>
        <taxon>Hologalegina</taxon>
        <taxon>IRL clade</taxon>
        <taxon>Trifolieae</taxon>
        <taxon>Trifolium</taxon>
    </lineage>
</organism>
<gene>
    <name evidence="1" type="ORF">A2U01_0007851</name>
</gene>
<sequence length="94" mass="10762">GKLNKGADALSRIHDVAELTVLHSTAQWAHVDEIKEEVSKDEKLQKIITELQLDPLSWPGYTYRQGVLFYEDRMVISKTSKMIPIILEEFHATP</sequence>
<dbReference type="Proteomes" id="UP000265520">
    <property type="component" value="Unassembled WGS sequence"/>
</dbReference>
<proteinExistence type="predicted"/>
<dbReference type="EMBL" id="LXQA010011315">
    <property type="protein sequence ID" value="MCH86987.1"/>
    <property type="molecule type" value="Genomic_DNA"/>
</dbReference>
<comment type="caution">
    <text evidence="1">The sequence shown here is derived from an EMBL/GenBank/DDBJ whole genome shotgun (WGS) entry which is preliminary data.</text>
</comment>
<keyword evidence="1" id="KW-0808">Transferase</keyword>